<sequence>MWHSITKLKIKPNAATWQLEVICLMLSALFAYTGLSKWLDWHGTKAALYNQVFPIWMADVILYGLPPLEVMVSMMLLVSRWRYLGLWLSVILMTLFTGYIGMVLTGVFGRVPCSCGGVLNSLGWWEHLGFNLVVLVMGVWGVWLKKRETRSET</sequence>
<feature type="transmembrane region" description="Helical" evidence="5">
    <location>
        <begin position="55"/>
        <end position="77"/>
    </location>
</feature>
<evidence type="ECO:0000256" key="3">
    <source>
        <dbReference type="ARBA" id="ARBA00022989"/>
    </source>
</evidence>
<dbReference type="AlphaFoldDB" id="A0A2P8DVI2"/>
<dbReference type="InterPro" id="IPR009908">
    <property type="entry name" value="Methylamine_util_MauE"/>
</dbReference>
<proteinExistence type="predicted"/>
<name>A0A2P8DVI2_9BACT</name>
<keyword evidence="8" id="KW-1185">Reference proteome</keyword>
<evidence type="ECO:0000256" key="5">
    <source>
        <dbReference type="SAM" id="Phobius"/>
    </source>
</evidence>
<evidence type="ECO:0000313" key="7">
    <source>
        <dbReference type="EMBL" id="PSL01248.1"/>
    </source>
</evidence>
<feature type="domain" description="Methylamine utilisation protein MauE" evidence="6">
    <location>
        <begin position="17"/>
        <end position="144"/>
    </location>
</feature>
<dbReference type="Pfam" id="PF07291">
    <property type="entry name" value="MauE"/>
    <property type="match status" value="1"/>
</dbReference>
<feature type="transmembrane region" description="Helical" evidence="5">
    <location>
        <begin position="12"/>
        <end position="35"/>
    </location>
</feature>
<evidence type="ECO:0000259" key="6">
    <source>
        <dbReference type="Pfam" id="PF07291"/>
    </source>
</evidence>
<feature type="transmembrane region" description="Helical" evidence="5">
    <location>
        <begin position="84"/>
        <end position="108"/>
    </location>
</feature>
<feature type="transmembrane region" description="Helical" evidence="5">
    <location>
        <begin position="128"/>
        <end position="144"/>
    </location>
</feature>
<dbReference type="OrthoDB" id="673785at2"/>
<dbReference type="GO" id="GO:0030416">
    <property type="term" value="P:methylamine metabolic process"/>
    <property type="evidence" value="ECO:0007669"/>
    <property type="project" value="InterPro"/>
</dbReference>
<keyword evidence="4 5" id="KW-0472">Membrane</keyword>
<dbReference type="GO" id="GO:0016020">
    <property type="term" value="C:membrane"/>
    <property type="evidence" value="ECO:0007669"/>
    <property type="project" value="UniProtKB-SubCell"/>
</dbReference>
<organism evidence="7 8">
    <name type="scientific">Cecembia rubra</name>
    <dbReference type="NCBI Taxonomy" id="1485585"/>
    <lineage>
        <taxon>Bacteria</taxon>
        <taxon>Pseudomonadati</taxon>
        <taxon>Bacteroidota</taxon>
        <taxon>Cytophagia</taxon>
        <taxon>Cytophagales</taxon>
        <taxon>Cyclobacteriaceae</taxon>
        <taxon>Cecembia</taxon>
    </lineage>
</organism>
<comment type="subcellular location">
    <subcellularLocation>
        <location evidence="1">Membrane</location>
        <topology evidence="1">Multi-pass membrane protein</topology>
    </subcellularLocation>
</comment>
<evidence type="ECO:0000256" key="2">
    <source>
        <dbReference type="ARBA" id="ARBA00022692"/>
    </source>
</evidence>
<keyword evidence="3 5" id="KW-1133">Transmembrane helix</keyword>
<accession>A0A2P8DVI2</accession>
<keyword evidence="2 5" id="KW-0812">Transmembrane</keyword>
<dbReference type="Proteomes" id="UP000240708">
    <property type="component" value="Unassembled WGS sequence"/>
</dbReference>
<dbReference type="EMBL" id="PYGF01000014">
    <property type="protein sequence ID" value="PSL01248.1"/>
    <property type="molecule type" value="Genomic_DNA"/>
</dbReference>
<evidence type="ECO:0000313" key="8">
    <source>
        <dbReference type="Proteomes" id="UP000240708"/>
    </source>
</evidence>
<gene>
    <name evidence="7" type="ORF">CLV48_11450</name>
</gene>
<evidence type="ECO:0000256" key="4">
    <source>
        <dbReference type="ARBA" id="ARBA00023136"/>
    </source>
</evidence>
<reference evidence="7 8" key="1">
    <citation type="submission" date="2018-03" db="EMBL/GenBank/DDBJ databases">
        <title>Genomic Encyclopedia of Archaeal and Bacterial Type Strains, Phase II (KMG-II): from individual species to whole genera.</title>
        <authorList>
            <person name="Goeker M."/>
        </authorList>
    </citation>
    <scope>NUCLEOTIDE SEQUENCE [LARGE SCALE GENOMIC DNA]</scope>
    <source>
        <strain evidence="7 8">DSM 28057</strain>
    </source>
</reference>
<dbReference type="RefSeq" id="WP_106568744.1">
    <property type="nucleotide sequence ID" value="NZ_PYGF01000014.1"/>
</dbReference>
<comment type="caution">
    <text evidence="7">The sequence shown here is derived from an EMBL/GenBank/DDBJ whole genome shotgun (WGS) entry which is preliminary data.</text>
</comment>
<protein>
    <recommendedName>
        <fullName evidence="6">Methylamine utilisation protein MauE domain-containing protein</fullName>
    </recommendedName>
</protein>
<evidence type="ECO:0000256" key="1">
    <source>
        <dbReference type="ARBA" id="ARBA00004141"/>
    </source>
</evidence>